<comment type="subcellular location">
    <subcellularLocation>
        <location evidence="1">Nucleus</location>
    </subcellularLocation>
</comment>
<sequence>MVLPTGLPAMYQYVASGHHSETVCDHASIVHMAALAECHLTAWVRPFPWATNQGDVRVKHASLSVMKYGIHSEGRASSWAPGQQRPSLFQVWGTRGGRNGFKVKPSQCKRVMKRAGGGDSKTLHQALGRPQQLSLNQRLYRQNTVARFTAVCHFLTCQTRGSGRLIYHPQGSVNLPKHHQGHITDLSTHLNSDQHYASLSPRAHRLQKGTVPPFQSIRTCIPNLRTVHSQFPDSSPIGISQPPRNIIHHRQVQTRTKRFIGESEFCLLLAMPCGVNQEDVVTQTQVLKSAFINYLKAKLAAGIINVPNPGSNQGGQFMPAYVLQIFPPCEFSESHLSRLAPDLINQISSISPHLMIVITSV</sequence>
<evidence type="ECO:0000256" key="4">
    <source>
        <dbReference type="ARBA" id="ARBA00023054"/>
    </source>
</evidence>
<evidence type="ECO:0000313" key="8">
    <source>
        <dbReference type="EMBL" id="TTV75066.1"/>
    </source>
</evidence>
<evidence type="ECO:0000256" key="1">
    <source>
        <dbReference type="ARBA" id="ARBA00004123"/>
    </source>
</evidence>
<keyword evidence="5" id="KW-0804">Transcription</keyword>
<reference evidence="8 9" key="1">
    <citation type="journal article" date="2019" name="Genome Biol. Evol.">
        <title>Whole-Genome Sequencing of the Giant Devil Catfish, Bagarius yarrelli.</title>
        <authorList>
            <person name="Jiang W."/>
            <person name="Lv Y."/>
            <person name="Cheng L."/>
            <person name="Yang K."/>
            <person name="Chao B."/>
            <person name="Wang X."/>
            <person name="Li Y."/>
            <person name="Pan X."/>
            <person name="You X."/>
            <person name="Zhang Y."/>
            <person name="Yang J."/>
            <person name="Li J."/>
            <person name="Zhang X."/>
            <person name="Liu S."/>
            <person name="Sun C."/>
            <person name="Yang J."/>
            <person name="Shi Q."/>
        </authorList>
    </citation>
    <scope>NUCLEOTIDE SEQUENCE [LARGE SCALE GENOMIC DNA]</scope>
    <source>
        <strain evidence="8">JWS20170419001</strain>
        <tissue evidence="8">Muscle</tissue>
    </source>
</reference>
<keyword evidence="6" id="KW-0539">Nucleus</keyword>
<organism evidence="8 9">
    <name type="scientific">Bagarius yarrelli</name>
    <name type="common">Goonch</name>
    <name type="synonym">Bagrus yarrelli</name>
    <dbReference type="NCBI Taxonomy" id="175774"/>
    <lineage>
        <taxon>Eukaryota</taxon>
        <taxon>Metazoa</taxon>
        <taxon>Chordata</taxon>
        <taxon>Craniata</taxon>
        <taxon>Vertebrata</taxon>
        <taxon>Euteleostomi</taxon>
        <taxon>Actinopterygii</taxon>
        <taxon>Neopterygii</taxon>
        <taxon>Teleostei</taxon>
        <taxon>Ostariophysi</taxon>
        <taxon>Siluriformes</taxon>
        <taxon>Sisoridae</taxon>
        <taxon>Sisorinae</taxon>
        <taxon>Bagarius</taxon>
    </lineage>
</organism>
<dbReference type="PROSITE" id="PS50917">
    <property type="entry name" value="SPOC"/>
    <property type="match status" value="1"/>
</dbReference>
<dbReference type="AlphaFoldDB" id="A0A556VVA6"/>
<protein>
    <submittedName>
        <fullName evidence="8">Msx2-interacting protein</fullName>
    </submittedName>
</protein>
<evidence type="ECO:0000256" key="5">
    <source>
        <dbReference type="ARBA" id="ARBA00023163"/>
    </source>
</evidence>
<dbReference type="EMBL" id="VCAZ01000298">
    <property type="protein sequence ID" value="TTV75066.1"/>
    <property type="molecule type" value="Genomic_DNA"/>
</dbReference>
<dbReference type="Pfam" id="PF07744">
    <property type="entry name" value="SPOC"/>
    <property type="match status" value="1"/>
</dbReference>
<evidence type="ECO:0000259" key="7">
    <source>
        <dbReference type="PROSITE" id="PS50917"/>
    </source>
</evidence>
<accession>A0A556VVA6</accession>
<dbReference type="InterPro" id="IPR010912">
    <property type="entry name" value="SPOC_met"/>
</dbReference>
<feature type="domain" description="SPOC" evidence="7">
    <location>
        <begin position="189"/>
        <end position="361"/>
    </location>
</feature>
<dbReference type="FunFam" id="2.40.290.10:FF:000002">
    <property type="entry name" value="Spen family transcriptional repressor"/>
    <property type="match status" value="1"/>
</dbReference>
<keyword evidence="3" id="KW-0805">Transcription regulation</keyword>
<keyword evidence="2" id="KW-0694">RNA-binding</keyword>
<dbReference type="InterPro" id="IPR012921">
    <property type="entry name" value="SPOC_C"/>
</dbReference>
<gene>
    <name evidence="8" type="ORF">Baya_16351</name>
</gene>
<comment type="caution">
    <text evidence="8">The sequence shown here is derived from an EMBL/GenBank/DDBJ whole genome shotgun (WGS) entry which is preliminary data.</text>
</comment>
<name>A0A556VVA6_BAGYA</name>
<dbReference type="InterPro" id="IPR016194">
    <property type="entry name" value="SPOC-like_C_dom_sf"/>
</dbReference>
<evidence type="ECO:0000256" key="6">
    <source>
        <dbReference type="ARBA" id="ARBA00023242"/>
    </source>
</evidence>
<keyword evidence="4" id="KW-0175">Coiled coil</keyword>
<dbReference type="Proteomes" id="UP000319801">
    <property type="component" value="Unassembled WGS sequence"/>
</dbReference>
<evidence type="ECO:0000256" key="3">
    <source>
        <dbReference type="ARBA" id="ARBA00023015"/>
    </source>
</evidence>
<keyword evidence="9" id="KW-1185">Reference proteome</keyword>
<evidence type="ECO:0000313" key="9">
    <source>
        <dbReference type="Proteomes" id="UP000319801"/>
    </source>
</evidence>
<proteinExistence type="predicted"/>
<dbReference type="GO" id="GO:0003723">
    <property type="term" value="F:RNA binding"/>
    <property type="evidence" value="ECO:0007669"/>
    <property type="project" value="UniProtKB-KW"/>
</dbReference>
<dbReference type="CDD" id="cd21543">
    <property type="entry name" value="SPOC_SHARP"/>
    <property type="match status" value="1"/>
</dbReference>
<dbReference type="Gene3D" id="2.40.290.10">
    <property type="match status" value="1"/>
</dbReference>
<dbReference type="SUPFAM" id="SSF100939">
    <property type="entry name" value="SPOC domain-like"/>
    <property type="match status" value="1"/>
</dbReference>
<dbReference type="GO" id="GO:0005634">
    <property type="term" value="C:nucleus"/>
    <property type="evidence" value="ECO:0007669"/>
    <property type="project" value="UniProtKB-SubCell"/>
</dbReference>
<dbReference type="OrthoDB" id="6407164at2759"/>
<evidence type="ECO:0000256" key="2">
    <source>
        <dbReference type="ARBA" id="ARBA00022884"/>
    </source>
</evidence>